<dbReference type="OrthoDB" id="2406534at2759"/>
<evidence type="ECO:0000313" key="2">
    <source>
        <dbReference type="EMBL" id="CAG8638930.1"/>
    </source>
</evidence>
<organism evidence="2 3">
    <name type="scientific">Diversispora eburnea</name>
    <dbReference type="NCBI Taxonomy" id="1213867"/>
    <lineage>
        <taxon>Eukaryota</taxon>
        <taxon>Fungi</taxon>
        <taxon>Fungi incertae sedis</taxon>
        <taxon>Mucoromycota</taxon>
        <taxon>Glomeromycotina</taxon>
        <taxon>Glomeromycetes</taxon>
        <taxon>Diversisporales</taxon>
        <taxon>Diversisporaceae</taxon>
        <taxon>Diversispora</taxon>
    </lineage>
</organism>
<sequence>SASFIASDNNMPQPIGNSPTSSRPVTQTHPLAIYTSRLLNFPGLPEPVNGPSNN</sequence>
<dbReference type="Proteomes" id="UP000789706">
    <property type="component" value="Unassembled WGS sequence"/>
</dbReference>
<proteinExistence type="predicted"/>
<evidence type="ECO:0000256" key="1">
    <source>
        <dbReference type="SAM" id="MobiDB-lite"/>
    </source>
</evidence>
<protein>
    <submittedName>
        <fullName evidence="2">3479_t:CDS:1</fullName>
    </submittedName>
</protein>
<reference evidence="2" key="1">
    <citation type="submission" date="2021-06" db="EMBL/GenBank/DDBJ databases">
        <authorList>
            <person name="Kallberg Y."/>
            <person name="Tangrot J."/>
            <person name="Rosling A."/>
        </authorList>
    </citation>
    <scope>NUCLEOTIDE SEQUENCE</scope>
    <source>
        <strain evidence="2">AZ414A</strain>
    </source>
</reference>
<dbReference type="EMBL" id="CAJVPK010004702">
    <property type="protein sequence ID" value="CAG8638930.1"/>
    <property type="molecule type" value="Genomic_DNA"/>
</dbReference>
<feature type="non-terminal residue" evidence="2">
    <location>
        <position position="54"/>
    </location>
</feature>
<feature type="region of interest" description="Disordered" evidence="1">
    <location>
        <begin position="1"/>
        <end position="31"/>
    </location>
</feature>
<keyword evidence="3" id="KW-1185">Reference proteome</keyword>
<dbReference type="AlphaFoldDB" id="A0A9N9DF06"/>
<comment type="caution">
    <text evidence="2">The sequence shown here is derived from an EMBL/GenBank/DDBJ whole genome shotgun (WGS) entry which is preliminary data.</text>
</comment>
<gene>
    <name evidence="2" type="ORF">DEBURN_LOCUS11087</name>
</gene>
<accession>A0A9N9DF06</accession>
<feature type="compositionally biased region" description="Polar residues" evidence="1">
    <location>
        <begin position="1"/>
        <end position="29"/>
    </location>
</feature>
<feature type="non-terminal residue" evidence="2">
    <location>
        <position position="1"/>
    </location>
</feature>
<evidence type="ECO:0000313" key="3">
    <source>
        <dbReference type="Proteomes" id="UP000789706"/>
    </source>
</evidence>
<name>A0A9N9DF06_9GLOM</name>